<dbReference type="AlphaFoldDB" id="A0A383THH9"/>
<feature type="region of interest" description="Disordered" evidence="5">
    <location>
        <begin position="771"/>
        <end position="791"/>
    </location>
</feature>
<dbReference type="GO" id="GO:0042742">
    <property type="term" value="P:defense response to bacterium"/>
    <property type="evidence" value="ECO:0007669"/>
    <property type="project" value="UniProtKB-KW"/>
</dbReference>
<dbReference type="InterPro" id="IPR036779">
    <property type="entry name" value="LysM_dom_sf"/>
</dbReference>
<evidence type="ECO:0000256" key="1">
    <source>
        <dbReference type="ARBA" id="ARBA00010266"/>
    </source>
</evidence>
<dbReference type="GO" id="GO:0008932">
    <property type="term" value="F:lytic endotransglycosylase activity"/>
    <property type="evidence" value="ECO:0007669"/>
    <property type="project" value="TreeGrafter"/>
</dbReference>
<feature type="region of interest" description="Disordered" evidence="5">
    <location>
        <begin position="230"/>
        <end position="294"/>
    </location>
</feature>
<dbReference type="PANTHER" id="PTHR33734">
    <property type="entry name" value="LYSM DOMAIN-CONTAINING GPI-ANCHORED PROTEIN 2"/>
    <property type="match status" value="1"/>
</dbReference>
<feature type="domain" description="LysM" evidence="6">
    <location>
        <begin position="997"/>
        <end position="1040"/>
    </location>
</feature>
<dbReference type="InterPro" id="IPR011055">
    <property type="entry name" value="Dup_hybrid_motif"/>
</dbReference>
<feature type="domain" description="LysM" evidence="6">
    <location>
        <begin position="792"/>
        <end position="835"/>
    </location>
</feature>
<dbReference type="InterPro" id="IPR002901">
    <property type="entry name" value="MGlyc_endo_b_GlcNAc-like_dom"/>
</dbReference>
<dbReference type="SUPFAM" id="SSF54106">
    <property type="entry name" value="LysM domain"/>
    <property type="match status" value="7"/>
</dbReference>
<protein>
    <recommendedName>
        <fullName evidence="4">Peptidoglycan hydrolase</fullName>
    </recommendedName>
</protein>
<feature type="compositionally biased region" description="Acidic residues" evidence="5">
    <location>
        <begin position="230"/>
        <end position="244"/>
    </location>
</feature>
<gene>
    <name evidence="7" type="ORF">TART1_2430</name>
</gene>
<feature type="domain" description="LysM" evidence="6">
    <location>
        <begin position="860"/>
        <end position="903"/>
    </location>
</feature>
<feature type="domain" description="LysM" evidence="6">
    <location>
        <begin position="295"/>
        <end position="338"/>
    </location>
</feature>
<evidence type="ECO:0000256" key="2">
    <source>
        <dbReference type="ARBA" id="ARBA00022529"/>
    </source>
</evidence>
<dbReference type="Pfam" id="PF01476">
    <property type="entry name" value="LysM"/>
    <property type="match status" value="9"/>
</dbReference>
<feature type="compositionally biased region" description="Low complexity" evidence="5">
    <location>
        <begin position="245"/>
        <end position="257"/>
    </location>
</feature>
<dbReference type="SMART" id="SM00047">
    <property type="entry name" value="LYZ2"/>
    <property type="match status" value="1"/>
</dbReference>
<reference evidence="8" key="1">
    <citation type="submission" date="2018-05" db="EMBL/GenBank/DDBJ databases">
        <authorList>
            <person name="Strepis N."/>
        </authorList>
    </citation>
    <scope>NUCLEOTIDE SEQUENCE [LARGE SCALE GENOMIC DNA]</scope>
</reference>
<feature type="compositionally biased region" description="Low complexity" evidence="5">
    <location>
        <begin position="358"/>
        <end position="372"/>
    </location>
</feature>
<evidence type="ECO:0000256" key="5">
    <source>
        <dbReference type="SAM" id="MobiDB-lite"/>
    </source>
</evidence>
<dbReference type="Gene3D" id="4.10.80.30">
    <property type="entry name" value="DNA polymerase, domain 6"/>
    <property type="match status" value="1"/>
</dbReference>
<evidence type="ECO:0000313" key="7">
    <source>
        <dbReference type="EMBL" id="SYZ79575.1"/>
    </source>
</evidence>
<feature type="compositionally biased region" description="Acidic residues" evidence="5">
    <location>
        <begin position="345"/>
        <end position="357"/>
    </location>
</feature>
<dbReference type="InterPro" id="IPR018392">
    <property type="entry name" value="LysM"/>
</dbReference>
<dbReference type="PANTHER" id="PTHR33734:SF22">
    <property type="entry name" value="MEMBRANE-BOUND LYTIC MUREIN TRANSGLYCOSYLASE D"/>
    <property type="match status" value="1"/>
</dbReference>
<feature type="domain" description="LysM" evidence="6">
    <location>
        <begin position="373"/>
        <end position="416"/>
    </location>
</feature>
<dbReference type="Gene3D" id="3.10.350.10">
    <property type="entry name" value="LysM domain"/>
    <property type="match status" value="9"/>
</dbReference>
<feature type="region of interest" description="Disordered" evidence="5">
    <location>
        <begin position="345"/>
        <end position="373"/>
    </location>
</feature>
<dbReference type="GO" id="GO:0004040">
    <property type="term" value="F:amidase activity"/>
    <property type="evidence" value="ECO:0007669"/>
    <property type="project" value="InterPro"/>
</dbReference>
<dbReference type="CDD" id="cd00118">
    <property type="entry name" value="LysM"/>
    <property type="match status" value="9"/>
</dbReference>
<dbReference type="Gene3D" id="2.70.70.10">
    <property type="entry name" value="Glucose Permease (Domain IIA)"/>
    <property type="match status" value="1"/>
</dbReference>
<organism evidence="7 8">
    <name type="scientific">Trichococcus shcherbakoviae</name>
    <dbReference type="NCBI Taxonomy" id="2094020"/>
    <lineage>
        <taxon>Bacteria</taxon>
        <taxon>Bacillati</taxon>
        <taxon>Bacillota</taxon>
        <taxon>Bacilli</taxon>
        <taxon>Lactobacillales</taxon>
        <taxon>Carnobacteriaceae</taxon>
        <taxon>Trichococcus</taxon>
    </lineage>
</organism>
<feature type="domain" description="LysM" evidence="6">
    <location>
        <begin position="441"/>
        <end position="484"/>
    </location>
</feature>
<evidence type="ECO:0000313" key="8">
    <source>
        <dbReference type="Proteomes" id="UP000262072"/>
    </source>
</evidence>
<dbReference type="Pfam" id="PF01832">
    <property type="entry name" value="Glucosaminidase"/>
    <property type="match status" value="1"/>
</dbReference>
<name>A0A383THH9_9LACT</name>
<comment type="similarity">
    <text evidence="1">Belongs to the glycosyl hydrolase 73 family.</text>
</comment>
<feature type="domain" description="LysM" evidence="6">
    <location>
        <begin position="932"/>
        <end position="975"/>
    </location>
</feature>
<keyword evidence="2" id="KW-0929">Antimicrobial</keyword>
<proteinExistence type="inferred from homology"/>
<feature type="domain" description="LysM" evidence="6">
    <location>
        <begin position="724"/>
        <end position="767"/>
    </location>
</feature>
<dbReference type="SMART" id="SM00257">
    <property type="entry name" value="LysM"/>
    <property type="match status" value="9"/>
</dbReference>
<sequence>MVLSRNERINQKKKEQLINSFITTNKRLKRSVAVLSTSFFMTTVVKPVQLVLAAESTTLRTTDTQVYSTNPFLNQIIPSATVIAAQNDLYASVMMAQAILESGWGTSTLSKAPNYNLFGIKGEYNGESINMETLEDSGGQNYYPINAEFRKYPSYAESLQDYAALLANGTSWNPTYYAGAWKSNAATYQDATAYLTGRYATDTAYSTKLNRIIAQYGLDQYDNYQPVVEEEVEEPDAGDIDFETPAETPELPTVELPENTDEDTAEQETPAEPTEDTEEAETPTTPETPVQAGDAVHVVQSGDTLYAVAKKYGISLVDLLTLNKLNSNMIYVGDRLVLPDSVVVEEETPTDEVDEETTTPTTPTEKPSDTTTASYTVVAGDTLYKIASANGLTISELKSLNTLTSDTIYVGQKLLLGKATTTTPDTTENGSNSNTGQTATQSYTVKSGDTLWSIANANSMTVAALKTANSLTSDAIYPGQLLKTTGTSTGTTTPTTGTNTGTTGTTVTGAFIKPASGYISSPFGYRTSPINGALEFHRGIDLAGSGNISASQAGVVEVATYHYSYGNYVVINHGKINGVTIKTLYAHMQSGLSVSVGQTVSQGQKIGVMGTTGSSTGVHLHFEVQENGTVVNPVNYINGTASVTPGVTTPTTTPSTGSSVVVVSGDTLWKIATANGLTVSELKTLNNLTSDAIMTGQTLLLKSAATVTPTTPTTPTVTPGTTTGNVTVASGDTLWKIANANGLSVAELKALNKLASDVIVPGQTLLLKQTTTTPSVTQPTTPATPTTPSTASTIKVASGDTLWKIANANGLSVSALKALNSLTSDVILPGQVLTLKSTTVTAPTVTQPTTTAPTTSTTTSTITVATGDTLWKIANANGLAVTELKALNNLSSDYIYPGQSLKVKAAVTTGNTSTVVTTPAVTTPSVPTATNKVYTVQKGDTLYKIASANGVSVADLKTWNSLSTDIIFVSQSLKVAATTTSAQATAPTTSAPAASANSYTVVKGDTLYSIAKKNGVSLAALIEANDITSNVIYVGQVITF</sequence>
<dbReference type="Pfam" id="PF01551">
    <property type="entry name" value="Peptidase_M23"/>
    <property type="match status" value="1"/>
</dbReference>
<feature type="domain" description="LysM" evidence="6">
    <location>
        <begin position="658"/>
        <end position="701"/>
    </location>
</feature>
<feature type="region of interest" description="Disordered" evidence="5">
    <location>
        <begin position="421"/>
        <end position="440"/>
    </location>
</feature>
<dbReference type="GO" id="GO:0031640">
    <property type="term" value="P:killing of cells of another organism"/>
    <property type="evidence" value="ECO:0007669"/>
    <property type="project" value="UniProtKB-KW"/>
</dbReference>
<dbReference type="PROSITE" id="PS51782">
    <property type="entry name" value="LYSM"/>
    <property type="match status" value="9"/>
</dbReference>
<dbReference type="Proteomes" id="UP000262072">
    <property type="component" value="Unassembled WGS sequence"/>
</dbReference>
<keyword evidence="3" id="KW-0081">Bacteriolytic enzyme</keyword>
<dbReference type="InterPro" id="IPR016047">
    <property type="entry name" value="M23ase_b-sheet_dom"/>
</dbReference>
<evidence type="ECO:0000259" key="6">
    <source>
        <dbReference type="PROSITE" id="PS51782"/>
    </source>
</evidence>
<dbReference type="SUPFAM" id="SSF51261">
    <property type="entry name" value="Duplicated hybrid motif"/>
    <property type="match status" value="1"/>
</dbReference>
<dbReference type="OrthoDB" id="2155627at2"/>
<dbReference type="EMBL" id="UNRR01000036">
    <property type="protein sequence ID" value="SYZ79575.1"/>
    <property type="molecule type" value="Genomic_DNA"/>
</dbReference>
<accession>A0A383THH9</accession>
<dbReference type="CDD" id="cd12797">
    <property type="entry name" value="M23_peptidase"/>
    <property type="match status" value="1"/>
</dbReference>
<evidence type="ECO:0000256" key="3">
    <source>
        <dbReference type="ARBA" id="ARBA00022638"/>
    </source>
</evidence>
<dbReference type="Gene3D" id="1.10.530.10">
    <property type="match status" value="1"/>
</dbReference>
<evidence type="ECO:0000256" key="4">
    <source>
        <dbReference type="ARBA" id="ARBA00032108"/>
    </source>
</evidence>